<evidence type="ECO:0000313" key="1">
    <source>
        <dbReference type="EMBL" id="KAK0502579.1"/>
    </source>
</evidence>
<name>A0AA39QJ29_9AGAR</name>
<keyword evidence="2" id="KW-1185">Reference proteome</keyword>
<accession>A0AA39QJ29</accession>
<sequence length="776" mass="87501">MVLQRLSNLTTISCNAFELDWLALAGDPIVTLRLLQLHCCQLPDTVWTDVSTAFPSLSYLRIIDFVATVGSVDASVNTTTVLQSPCHMCWLIIESGTQATIDSFLHACSACLFFKSLADISLRVNGEVLNMFLQALLDVAPNLEVFSAVRLDYLKPVPHVFNVNKLQMLSSLSVESCMHLHKDLLHLIKVLKDMPALSYFRILYGVEENYRFLDFELHAKAWETIAVALPGITNLSHLNVLLYDKDPVLLYDLEITLDELHSTLTSITVIPDIKVALTHRNQFPYLPLTNLYCLELNKNPACVIGIMHNYYHRGVLMSPRKSDMLLAHIALSFIRWKFVTNFLVHYTANWRLYSGGVGELIYLFYYGKDAVYRVTGNPSNDQHSDGSVVTEDTIPLVEDVNLNDVDDEIASSPTPSAGRPVADKIIGPNLNRLNLLREDLRSLILLMILSLQQNIILSLKARYNPWAGIIDAIPKLRRIKTLDSNMEYGEDRIQVYDWISDFQNDFPFLLHLMTLAFIPSTPRLTNLALGNASDFKYNNKKIMGAYTYPQSFFMISSVTFSSLFKGEFNRTIAIKPLASFWPRQASVLAQIMGVDFERNLFSFKTVRDGLLFTTYPKPKDPSGPPLPSKARINSKTFGPGMCQFHVHSLTAYRLYYQLFGRGMTMSELNPTQIHKCPPIKSELKEGTIAFLVFTVTKYGEDVGSFNIQIIGKIYDLPAVRSSMIPAKPLPKYLTELGDIGVLGDEFPETPSDDDGDTQISQSTKAYLHELAQYKHL</sequence>
<evidence type="ECO:0000313" key="2">
    <source>
        <dbReference type="Proteomes" id="UP001175228"/>
    </source>
</evidence>
<proteinExistence type="predicted"/>
<comment type="caution">
    <text evidence="1">The sequence shown here is derived from an EMBL/GenBank/DDBJ whole genome shotgun (WGS) entry which is preliminary data.</text>
</comment>
<gene>
    <name evidence="1" type="ORF">EDD18DRAFT_1100987</name>
</gene>
<protein>
    <submittedName>
        <fullName evidence="1">Uncharacterized protein</fullName>
    </submittedName>
</protein>
<dbReference type="Proteomes" id="UP001175228">
    <property type="component" value="Unassembled WGS sequence"/>
</dbReference>
<dbReference type="EMBL" id="JAUEPU010000005">
    <property type="protein sequence ID" value="KAK0502579.1"/>
    <property type="molecule type" value="Genomic_DNA"/>
</dbReference>
<dbReference type="AlphaFoldDB" id="A0AA39QJ29"/>
<reference evidence="1" key="1">
    <citation type="submission" date="2023-06" db="EMBL/GenBank/DDBJ databases">
        <authorList>
            <consortium name="Lawrence Berkeley National Laboratory"/>
            <person name="Ahrendt S."/>
            <person name="Sahu N."/>
            <person name="Indic B."/>
            <person name="Wong-Bajracharya J."/>
            <person name="Merenyi Z."/>
            <person name="Ke H.-M."/>
            <person name="Monk M."/>
            <person name="Kocsube S."/>
            <person name="Drula E."/>
            <person name="Lipzen A."/>
            <person name="Balint B."/>
            <person name="Henrissat B."/>
            <person name="Andreopoulos B."/>
            <person name="Martin F.M."/>
            <person name="Harder C.B."/>
            <person name="Rigling D."/>
            <person name="Ford K.L."/>
            <person name="Foster G.D."/>
            <person name="Pangilinan J."/>
            <person name="Papanicolaou A."/>
            <person name="Barry K."/>
            <person name="LaButti K."/>
            <person name="Viragh M."/>
            <person name="Koriabine M."/>
            <person name="Yan M."/>
            <person name="Riley R."/>
            <person name="Champramary S."/>
            <person name="Plett K.L."/>
            <person name="Tsai I.J."/>
            <person name="Slot J."/>
            <person name="Sipos G."/>
            <person name="Plett J."/>
            <person name="Nagy L.G."/>
            <person name="Grigoriev I.V."/>
        </authorList>
    </citation>
    <scope>NUCLEOTIDE SEQUENCE</scope>
    <source>
        <strain evidence="1">HWK02</strain>
    </source>
</reference>
<organism evidence="1 2">
    <name type="scientific">Armillaria luteobubalina</name>
    <dbReference type="NCBI Taxonomy" id="153913"/>
    <lineage>
        <taxon>Eukaryota</taxon>
        <taxon>Fungi</taxon>
        <taxon>Dikarya</taxon>
        <taxon>Basidiomycota</taxon>
        <taxon>Agaricomycotina</taxon>
        <taxon>Agaricomycetes</taxon>
        <taxon>Agaricomycetidae</taxon>
        <taxon>Agaricales</taxon>
        <taxon>Marasmiineae</taxon>
        <taxon>Physalacriaceae</taxon>
        <taxon>Armillaria</taxon>
    </lineage>
</organism>